<dbReference type="EMBL" id="CP150484">
    <property type="protein sequence ID" value="WYW19554.1"/>
    <property type="molecule type" value="Genomic_DNA"/>
</dbReference>
<proteinExistence type="predicted"/>
<name>A0ACD5BK04_9PSEU</name>
<keyword evidence="2" id="KW-1185">Reference proteome</keyword>
<sequence>MGLRFHWFLPTAADGRSLAVGTRGTQGPDGRDSTSPSCGADRFRAPDIDYMTQVAQAAERQGFDAILTPTGTWCEDAWLITAALLRATERLKFLVAFRPGLMSPTLLAQMAATYQRISRGRLLLNVVTGGEQDEQARFGDHLSKNERYARTDEFLTVVRGAWSGTPFDFKGKYYDVHGATVSQPPSPLPEFYFGGSSDGAGPVAARHVQTYLTWGESPSAVAHKLSWIRKLAAAEGRRIRFGIRFHVITRDTSAEAWAAAERLIDGLNGNEIDRVQRMLSRSQSTSQARMSELHASFRGSGNHRELEIHPNVWAGVGLMRGGAGTALVGSHTEVADRIEEYAALGIEEFIVSGFPHLEEAYWFGEGVLPELRRRKPAPAHHELGRPAMA</sequence>
<gene>
    <name evidence="1" type="ORF">LCL61_28815</name>
</gene>
<protein>
    <submittedName>
        <fullName evidence="1">LLM class flavin-dependent oxidoreductase</fullName>
    </submittedName>
</protein>
<evidence type="ECO:0000313" key="2">
    <source>
        <dbReference type="Proteomes" id="UP001456344"/>
    </source>
</evidence>
<organism evidence="1 2">
    <name type="scientific">Amycolatopsis coloradensis</name>
    <dbReference type="NCBI Taxonomy" id="76021"/>
    <lineage>
        <taxon>Bacteria</taxon>
        <taxon>Bacillati</taxon>
        <taxon>Actinomycetota</taxon>
        <taxon>Actinomycetes</taxon>
        <taxon>Pseudonocardiales</taxon>
        <taxon>Pseudonocardiaceae</taxon>
        <taxon>Amycolatopsis</taxon>
    </lineage>
</organism>
<dbReference type="Proteomes" id="UP001456344">
    <property type="component" value="Chromosome"/>
</dbReference>
<accession>A0ACD5BK04</accession>
<evidence type="ECO:0000313" key="1">
    <source>
        <dbReference type="EMBL" id="WYW19554.1"/>
    </source>
</evidence>
<reference evidence="1" key="1">
    <citation type="submission" date="2023-10" db="EMBL/GenBank/DDBJ databases">
        <title>Whole genome sequencing of actinobacterial strain Amycolatopsis sp. (BCA-696) identifies the underlying plant growth-promoting genes.</title>
        <authorList>
            <person name="Gandham P."/>
            <person name="Vadla N."/>
            <person name="Saji A."/>
            <person name="Srinivas V."/>
            <person name="Ruperao P."/>
            <person name="Selvanayagam S."/>
            <person name="Saxena R.K."/>
            <person name="Rathore A."/>
            <person name="Gopalakrishnan S."/>
            <person name="Thakur V."/>
        </authorList>
    </citation>
    <scope>NUCLEOTIDE SEQUENCE</scope>
    <source>
        <strain evidence="1">BCA-696</strain>
    </source>
</reference>